<keyword evidence="2" id="KW-1185">Reference proteome</keyword>
<dbReference type="Proteomes" id="UP000192934">
    <property type="component" value="Chromosome I"/>
</dbReference>
<dbReference type="Pfam" id="PF12276">
    <property type="entry name" value="DUF3617"/>
    <property type="match status" value="1"/>
</dbReference>
<dbReference type="PROSITE" id="PS51257">
    <property type="entry name" value="PROKAR_LIPOPROTEIN"/>
    <property type="match status" value="1"/>
</dbReference>
<reference evidence="2" key="1">
    <citation type="submission" date="2017-04" db="EMBL/GenBank/DDBJ databases">
        <authorList>
            <person name="Varghese N."/>
            <person name="Submissions S."/>
        </authorList>
    </citation>
    <scope>NUCLEOTIDE SEQUENCE [LARGE SCALE GENOMIC DNA]</scope>
    <source>
        <strain evidence="2">Dd16</strain>
    </source>
</reference>
<name>A0A1X7GZJ9_9SPHN</name>
<sequence length="159" mass="16565">MIKTAAYLAPLLILTGCGSGDGKAENPNGRSVIMASGGYMGPIRAGQWQVISTGDVAGSDSMCITPEQIAADSFAGRSLEDRDCTVSRDRMSAGVIEVAAQCGSARHSMTIRGTYTETGFNLATTLELPVQGKIETLRSNRAGRWVAAECSEGGDEADA</sequence>
<organism evidence="1 2">
    <name type="scientific">Allosphingosinicella indica</name>
    <dbReference type="NCBI Taxonomy" id="941907"/>
    <lineage>
        <taxon>Bacteria</taxon>
        <taxon>Pseudomonadati</taxon>
        <taxon>Pseudomonadota</taxon>
        <taxon>Alphaproteobacteria</taxon>
        <taxon>Sphingomonadales</taxon>
        <taxon>Sphingomonadaceae</taxon>
        <taxon>Allosphingosinicella</taxon>
    </lineage>
</organism>
<protein>
    <recommendedName>
        <fullName evidence="3">DUF3617 family protein</fullName>
    </recommendedName>
</protein>
<dbReference type="InterPro" id="IPR022061">
    <property type="entry name" value="DUF3617"/>
</dbReference>
<accession>A0A1X7GZJ9</accession>
<evidence type="ECO:0000313" key="1">
    <source>
        <dbReference type="EMBL" id="SMF77216.1"/>
    </source>
</evidence>
<proteinExistence type="predicted"/>
<gene>
    <name evidence="1" type="ORF">SAMN06295910_2556</name>
</gene>
<dbReference type="STRING" id="941907.SAMN06295910_2556"/>
<dbReference type="OrthoDB" id="9922551at2"/>
<dbReference type="RefSeq" id="WP_085219108.1">
    <property type="nucleotide sequence ID" value="NZ_LT840185.1"/>
</dbReference>
<evidence type="ECO:0000313" key="2">
    <source>
        <dbReference type="Proteomes" id="UP000192934"/>
    </source>
</evidence>
<dbReference type="AlphaFoldDB" id="A0A1X7GZJ9"/>
<dbReference type="EMBL" id="LT840185">
    <property type="protein sequence ID" value="SMF77216.1"/>
    <property type="molecule type" value="Genomic_DNA"/>
</dbReference>
<evidence type="ECO:0008006" key="3">
    <source>
        <dbReference type="Google" id="ProtNLM"/>
    </source>
</evidence>